<dbReference type="Gene3D" id="3.40.1410.10">
    <property type="entry name" value="Chorismate lyase-like"/>
    <property type="match status" value="1"/>
</dbReference>
<dbReference type="PRINTS" id="PR00035">
    <property type="entry name" value="HTHGNTR"/>
</dbReference>
<feature type="domain" description="HTH gntR-type" evidence="4">
    <location>
        <begin position="6"/>
        <end position="72"/>
    </location>
</feature>
<evidence type="ECO:0000256" key="2">
    <source>
        <dbReference type="ARBA" id="ARBA00023125"/>
    </source>
</evidence>
<dbReference type="InterPro" id="IPR036390">
    <property type="entry name" value="WH_DNA-bd_sf"/>
</dbReference>
<keyword evidence="2" id="KW-0238">DNA-binding</keyword>
<dbReference type="Pfam" id="PF00392">
    <property type="entry name" value="GntR"/>
    <property type="match status" value="1"/>
</dbReference>
<dbReference type="SMART" id="SM00345">
    <property type="entry name" value="HTH_GNTR"/>
    <property type="match status" value="1"/>
</dbReference>
<evidence type="ECO:0000313" key="6">
    <source>
        <dbReference type="Proteomes" id="UP000678513"/>
    </source>
</evidence>
<keyword evidence="3" id="KW-0804">Transcription</keyword>
<evidence type="ECO:0000256" key="3">
    <source>
        <dbReference type="ARBA" id="ARBA00023163"/>
    </source>
</evidence>
<dbReference type="SUPFAM" id="SSF64288">
    <property type="entry name" value="Chorismate lyase-like"/>
    <property type="match status" value="1"/>
</dbReference>
<accession>A0ABX7Y1T8</accession>
<dbReference type="InterPro" id="IPR036388">
    <property type="entry name" value="WH-like_DNA-bd_sf"/>
</dbReference>
<dbReference type="CDD" id="cd07377">
    <property type="entry name" value="WHTH_GntR"/>
    <property type="match status" value="1"/>
</dbReference>
<dbReference type="PANTHER" id="PTHR44846">
    <property type="entry name" value="MANNOSYL-D-GLYCERATE TRANSPORT/METABOLISM SYSTEM REPRESSOR MNGR-RELATED"/>
    <property type="match status" value="1"/>
</dbReference>
<evidence type="ECO:0000256" key="1">
    <source>
        <dbReference type="ARBA" id="ARBA00023015"/>
    </source>
</evidence>
<evidence type="ECO:0000259" key="4">
    <source>
        <dbReference type="PROSITE" id="PS50949"/>
    </source>
</evidence>
<protein>
    <submittedName>
        <fullName evidence="5">GntR family transcriptional regulator</fullName>
    </submittedName>
</protein>
<keyword evidence="1" id="KW-0805">Transcription regulation</keyword>
<dbReference type="SMART" id="SM00866">
    <property type="entry name" value="UTRA"/>
    <property type="match status" value="1"/>
</dbReference>
<name>A0ABX7Y1T8_9ACTN</name>
<dbReference type="InterPro" id="IPR000524">
    <property type="entry name" value="Tscrpt_reg_HTH_GntR"/>
</dbReference>
<evidence type="ECO:0000313" key="5">
    <source>
        <dbReference type="EMBL" id="QUC07134.1"/>
    </source>
</evidence>
<dbReference type="Pfam" id="PF07702">
    <property type="entry name" value="UTRA"/>
    <property type="match status" value="1"/>
</dbReference>
<dbReference type="Gene3D" id="1.10.10.10">
    <property type="entry name" value="Winged helix-like DNA-binding domain superfamily/Winged helix DNA-binding domain"/>
    <property type="match status" value="1"/>
</dbReference>
<dbReference type="PROSITE" id="PS50949">
    <property type="entry name" value="HTH_GNTR"/>
    <property type="match status" value="1"/>
</dbReference>
<organism evidence="5 6">
    <name type="scientific">Arachnia rubra</name>
    <dbReference type="NCBI Taxonomy" id="1547448"/>
    <lineage>
        <taxon>Bacteria</taxon>
        <taxon>Bacillati</taxon>
        <taxon>Actinomycetota</taxon>
        <taxon>Actinomycetes</taxon>
        <taxon>Propionibacteriales</taxon>
        <taxon>Propionibacteriaceae</taxon>
        <taxon>Arachnia</taxon>
    </lineage>
</organism>
<dbReference type="InterPro" id="IPR011663">
    <property type="entry name" value="UTRA"/>
</dbReference>
<sequence length="233" mass="25915">MSSEPSPKYLTMRERLRQRILELPIGAAISSERDLALEYGVSRMTARRAVIELTREGLLDRHVGRGTFVSQPRIELRLSLNSFSEDMRARGKEPGAIVLDFSSKTAGQEDPFAPGTPLITMTRIRTGDGTALAIEETHLDASLVPGYCADDARNSLYETLSKRYGLRLDSGEQRIIAVECPAEIAASLGTRASSPVICMDRKTLVQDRLVEHTISWYRADSYQFTARLLPAQE</sequence>
<reference evidence="5 6" key="1">
    <citation type="submission" date="2021-03" db="EMBL/GenBank/DDBJ databases">
        <title>Human Oral Microbial Genomes.</title>
        <authorList>
            <person name="Johnston C.D."/>
            <person name="Chen T."/>
            <person name="Dewhirst F.E."/>
        </authorList>
    </citation>
    <scope>NUCLEOTIDE SEQUENCE [LARGE SCALE GENOMIC DNA]</scope>
    <source>
        <strain evidence="5 6">DSMZ 100122</strain>
    </source>
</reference>
<dbReference type="RefSeq" id="WP_212321362.1">
    <property type="nucleotide sequence ID" value="NZ_AP024463.1"/>
</dbReference>
<gene>
    <name evidence="5" type="ORF">J5A65_09225</name>
</gene>
<dbReference type="InterPro" id="IPR028978">
    <property type="entry name" value="Chorismate_lyase_/UTRA_dom_sf"/>
</dbReference>
<dbReference type="InterPro" id="IPR050679">
    <property type="entry name" value="Bact_HTH_transcr_reg"/>
</dbReference>
<dbReference type="EMBL" id="CP072384">
    <property type="protein sequence ID" value="QUC07134.1"/>
    <property type="molecule type" value="Genomic_DNA"/>
</dbReference>
<keyword evidence="6" id="KW-1185">Reference proteome</keyword>
<dbReference type="PANTHER" id="PTHR44846:SF1">
    <property type="entry name" value="MANNOSYL-D-GLYCERATE TRANSPORT_METABOLISM SYSTEM REPRESSOR MNGR-RELATED"/>
    <property type="match status" value="1"/>
</dbReference>
<proteinExistence type="predicted"/>
<dbReference type="SUPFAM" id="SSF46785">
    <property type="entry name" value="Winged helix' DNA-binding domain"/>
    <property type="match status" value="1"/>
</dbReference>
<dbReference type="Proteomes" id="UP000678513">
    <property type="component" value="Chromosome"/>
</dbReference>